<proteinExistence type="predicted"/>
<evidence type="ECO:0000313" key="1">
    <source>
        <dbReference type="EMBL" id="PSJ79349.1"/>
    </source>
</evidence>
<comment type="caution">
    <text evidence="1">The sequence shown here is derived from an EMBL/GenBank/DDBJ whole genome shotgun (WGS) entry which is preliminary data.</text>
</comment>
<dbReference type="EMBL" id="PXYY01000123">
    <property type="protein sequence ID" value="PSJ79349.1"/>
    <property type="molecule type" value="Genomic_DNA"/>
</dbReference>
<evidence type="ECO:0000313" key="2">
    <source>
        <dbReference type="Proteomes" id="UP000241868"/>
    </source>
</evidence>
<keyword evidence="2" id="KW-1185">Reference proteome</keyword>
<dbReference type="AlphaFoldDB" id="A0A2P7TX83"/>
<dbReference type="Proteomes" id="UP000241868">
    <property type="component" value="Unassembled WGS sequence"/>
</dbReference>
<gene>
    <name evidence="1" type="ORF">C7N83_12700</name>
</gene>
<reference evidence="1 2" key="1">
    <citation type="submission" date="2018-03" db="EMBL/GenBank/DDBJ databases">
        <title>Neisseria weixii sp. nov., isolated from the intestinal contents of Tibetan Plateau pika (Ochotona curzoniae) in Yushu, Qinghai Province, China.</title>
        <authorList>
            <person name="Gui Z."/>
        </authorList>
    </citation>
    <scope>NUCLEOTIDE SEQUENCE [LARGE SCALE GENOMIC DNA]</scope>
    <source>
        <strain evidence="1 2">ATCC 51483</strain>
    </source>
</reference>
<protein>
    <submittedName>
        <fullName evidence="1">Uncharacterized protein</fullName>
    </submittedName>
</protein>
<name>A0A2P7TX83_9NEIS</name>
<accession>A0A2P7TX83</accession>
<organism evidence="1 2">
    <name type="scientific">Neisseria iguanae</name>
    <dbReference type="NCBI Taxonomy" id="90242"/>
    <lineage>
        <taxon>Bacteria</taxon>
        <taxon>Pseudomonadati</taxon>
        <taxon>Pseudomonadota</taxon>
        <taxon>Betaproteobacteria</taxon>
        <taxon>Neisseriales</taxon>
        <taxon>Neisseriaceae</taxon>
        <taxon>Neisseria</taxon>
    </lineage>
</organism>
<sequence>MHPGQYGFEHRQPQVGGITPAVVKVTGLVLVAQLFDGRPIKYVVGFDERSAVGLDHHDLGLLVE</sequence>